<evidence type="ECO:0000313" key="8">
    <source>
        <dbReference type="EMBL" id="KAL0192019.1"/>
    </source>
</evidence>
<evidence type="ECO:0000313" key="9">
    <source>
        <dbReference type="Proteomes" id="UP001529510"/>
    </source>
</evidence>
<evidence type="ECO:0000256" key="3">
    <source>
        <dbReference type="ARBA" id="ARBA00022989"/>
    </source>
</evidence>
<evidence type="ECO:0000256" key="5">
    <source>
        <dbReference type="ARBA" id="ARBA00023170"/>
    </source>
</evidence>
<dbReference type="InterPro" id="IPR001828">
    <property type="entry name" value="ANF_lig-bd_rcpt"/>
</dbReference>
<dbReference type="InterPro" id="IPR028082">
    <property type="entry name" value="Peripla_BP_I"/>
</dbReference>
<dbReference type="Gene3D" id="3.40.50.2300">
    <property type="match status" value="1"/>
</dbReference>
<comment type="subcellular location">
    <subcellularLocation>
        <location evidence="1">Membrane</location>
        <topology evidence="1">Multi-pass membrane protein</topology>
    </subcellularLocation>
</comment>
<accession>A0ABD0R0I4</accession>
<dbReference type="InterPro" id="IPR000068">
    <property type="entry name" value="GPCR_3_Ca_sens_rcpt-rel"/>
</dbReference>
<evidence type="ECO:0000256" key="6">
    <source>
        <dbReference type="ARBA" id="ARBA00023180"/>
    </source>
</evidence>
<name>A0ABD0R0I4_CIRMR</name>
<dbReference type="EMBL" id="JAMKFB020000005">
    <property type="protein sequence ID" value="KAL0192019.1"/>
    <property type="molecule type" value="Genomic_DNA"/>
</dbReference>
<keyword evidence="3" id="KW-1133">Transmembrane helix</keyword>
<dbReference type="PRINTS" id="PR00592">
    <property type="entry name" value="CASENSINGR"/>
</dbReference>
<evidence type="ECO:0000259" key="7">
    <source>
        <dbReference type="Pfam" id="PF01094"/>
    </source>
</evidence>
<keyword evidence="6" id="KW-0325">Glycoprotein</keyword>
<keyword evidence="2" id="KW-0812">Transmembrane</keyword>
<gene>
    <name evidence="8" type="ORF">M9458_010315</name>
</gene>
<dbReference type="AlphaFoldDB" id="A0ABD0R0I4"/>
<dbReference type="InterPro" id="IPR000337">
    <property type="entry name" value="GPCR_3"/>
</dbReference>
<feature type="domain" description="Receptor ligand binding region" evidence="7">
    <location>
        <begin position="1"/>
        <end position="92"/>
    </location>
</feature>
<keyword evidence="5" id="KW-0675">Receptor</keyword>
<feature type="non-terminal residue" evidence="8">
    <location>
        <position position="1"/>
    </location>
</feature>
<dbReference type="SUPFAM" id="SSF53822">
    <property type="entry name" value="Periplasmic binding protein-like I"/>
    <property type="match status" value="1"/>
</dbReference>
<evidence type="ECO:0000256" key="4">
    <source>
        <dbReference type="ARBA" id="ARBA00023136"/>
    </source>
</evidence>
<evidence type="ECO:0000256" key="1">
    <source>
        <dbReference type="ARBA" id="ARBA00004141"/>
    </source>
</evidence>
<proteinExistence type="predicted"/>
<sequence length="92" mass="9706">SMIFAIEEINNSSTLLPNITLGYRIFDTCNTVSKALEASLSFVAQNKIDSLNLDEFCNCTGNIPSTIAVVGASGSAVSTAVADLLGLFYIPQ</sequence>
<keyword evidence="9" id="KW-1185">Reference proteome</keyword>
<reference evidence="8 9" key="1">
    <citation type="submission" date="2024-05" db="EMBL/GenBank/DDBJ databases">
        <title>Genome sequencing and assembly of Indian major carp, Cirrhinus mrigala (Hamilton, 1822).</title>
        <authorList>
            <person name="Mohindra V."/>
            <person name="Chowdhury L.M."/>
            <person name="Lal K."/>
            <person name="Jena J.K."/>
        </authorList>
    </citation>
    <scope>NUCLEOTIDE SEQUENCE [LARGE SCALE GENOMIC DNA]</scope>
    <source>
        <strain evidence="8">CM1030</strain>
        <tissue evidence="8">Blood</tissue>
    </source>
</reference>
<evidence type="ECO:0000256" key="2">
    <source>
        <dbReference type="ARBA" id="ARBA00022692"/>
    </source>
</evidence>
<protein>
    <recommendedName>
        <fullName evidence="7">Receptor ligand binding region domain-containing protein</fullName>
    </recommendedName>
</protein>
<dbReference type="GO" id="GO:0016020">
    <property type="term" value="C:membrane"/>
    <property type="evidence" value="ECO:0007669"/>
    <property type="project" value="UniProtKB-SubCell"/>
</dbReference>
<organism evidence="8 9">
    <name type="scientific">Cirrhinus mrigala</name>
    <name type="common">Mrigala</name>
    <dbReference type="NCBI Taxonomy" id="683832"/>
    <lineage>
        <taxon>Eukaryota</taxon>
        <taxon>Metazoa</taxon>
        <taxon>Chordata</taxon>
        <taxon>Craniata</taxon>
        <taxon>Vertebrata</taxon>
        <taxon>Euteleostomi</taxon>
        <taxon>Actinopterygii</taxon>
        <taxon>Neopterygii</taxon>
        <taxon>Teleostei</taxon>
        <taxon>Ostariophysi</taxon>
        <taxon>Cypriniformes</taxon>
        <taxon>Cyprinidae</taxon>
        <taxon>Labeoninae</taxon>
        <taxon>Labeonini</taxon>
        <taxon>Cirrhinus</taxon>
    </lineage>
</organism>
<dbReference type="InterPro" id="IPR050726">
    <property type="entry name" value="mGluR"/>
</dbReference>
<feature type="non-terminal residue" evidence="8">
    <location>
        <position position="92"/>
    </location>
</feature>
<keyword evidence="4" id="KW-0472">Membrane</keyword>
<dbReference type="Proteomes" id="UP001529510">
    <property type="component" value="Unassembled WGS sequence"/>
</dbReference>
<comment type="caution">
    <text evidence="8">The sequence shown here is derived from an EMBL/GenBank/DDBJ whole genome shotgun (WGS) entry which is preliminary data.</text>
</comment>
<dbReference type="Pfam" id="PF01094">
    <property type="entry name" value="ANF_receptor"/>
    <property type="match status" value="1"/>
</dbReference>
<dbReference type="PRINTS" id="PR00248">
    <property type="entry name" value="GPCRMGR"/>
</dbReference>
<dbReference type="PANTHER" id="PTHR24060">
    <property type="entry name" value="METABOTROPIC GLUTAMATE RECEPTOR"/>
    <property type="match status" value="1"/>
</dbReference>